<name>A0A328WV90_9FLAO</name>
<comment type="caution">
    <text evidence="2">The sequence shown here is derived from an EMBL/GenBank/DDBJ whole genome shotgun (WGS) entry which is preliminary data.</text>
</comment>
<feature type="chain" id="PRO_5016268019" evidence="1">
    <location>
        <begin position="22"/>
        <end position="243"/>
    </location>
</feature>
<keyword evidence="3" id="KW-1185">Reference proteome</keyword>
<organism evidence="2 3">
    <name type="scientific">Flavobacterium lacus</name>
    <dbReference type="NCBI Taxonomy" id="1353778"/>
    <lineage>
        <taxon>Bacteria</taxon>
        <taxon>Pseudomonadati</taxon>
        <taxon>Bacteroidota</taxon>
        <taxon>Flavobacteriia</taxon>
        <taxon>Flavobacteriales</taxon>
        <taxon>Flavobacteriaceae</taxon>
        <taxon>Flavobacterium</taxon>
    </lineage>
</organism>
<protein>
    <submittedName>
        <fullName evidence="2">Uncharacterized protein DUF2490</fullName>
    </submittedName>
</protein>
<dbReference type="InterPro" id="IPR019619">
    <property type="entry name" value="DUF2490"/>
</dbReference>
<gene>
    <name evidence="2" type="ORF">B0I10_104177</name>
</gene>
<dbReference type="AlphaFoldDB" id="A0A328WV90"/>
<dbReference type="Pfam" id="PF10677">
    <property type="entry name" value="DUF2490"/>
    <property type="match status" value="1"/>
</dbReference>
<dbReference type="RefSeq" id="WP_112085489.1">
    <property type="nucleotide sequence ID" value="NZ_QLSV01000004.1"/>
</dbReference>
<reference evidence="2 3" key="1">
    <citation type="submission" date="2018-06" db="EMBL/GenBank/DDBJ databases">
        <title>Genomic Encyclopedia of Type Strains, Phase III (KMG-III): the genomes of soil and plant-associated and newly described type strains.</title>
        <authorList>
            <person name="Whitman W."/>
        </authorList>
    </citation>
    <scope>NUCLEOTIDE SEQUENCE [LARGE SCALE GENOMIC DNA]</scope>
    <source>
        <strain evidence="2 3">CGMCC 1.12504</strain>
    </source>
</reference>
<evidence type="ECO:0000313" key="2">
    <source>
        <dbReference type="EMBL" id="RAR49036.1"/>
    </source>
</evidence>
<evidence type="ECO:0000256" key="1">
    <source>
        <dbReference type="SAM" id="SignalP"/>
    </source>
</evidence>
<evidence type="ECO:0000313" key="3">
    <source>
        <dbReference type="Proteomes" id="UP000249518"/>
    </source>
</evidence>
<dbReference type="EMBL" id="QLSV01000004">
    <property type="protein sequence ID" value="RAR49036.1"/>
    <property type="molecule type" value="Genomic_DNA"/>
</dbReference>
<dbReference type="Proteomes" id="UP000249518">
    <property type="component" value="Unassembled WGS sequence"/>
</dbReference>
<sequence length="243" mass="29342">MKFLRISIYLPLFLAITASFSQNKITENQQLWLGYITESKFSESFSWWNDTHWVPESFLIVRTGLTYHFGEKYKMTSTLGYGHTWIYPPEGSSTFRPEHRPWGQTTLSHQFNSIRFFHRLRYEARFRGLIVDDYLQNEFNFNYRFRYLLQARYYFKNQEKGKFYLMASDEILFNAGQEIKDNFRLDQNRISLGIGYQIKKMTFQIAYMNQLVESNTNFTFRMNHNLQILVFHNFDLRKKSSSD</sequence>
<proteinExistence type="predicted"/>
<keyword evidence="1" id="KW-0732">Signal</keyword>
<dbReference type="OrthoDB" id="1118734at2"/>
<accession>A0A328WV90</accession>
<feature type="signal peptide" evidence="1">
    <location>
        <begin position="1"/>
        <end position="21"/>
    </location>
</feature>